<sequence>MAESNINKKKYMVFDLVKILREHTDRLHPMKQKELVDRLHEAGYSTDRSTVRRTITDLVLDPESRIRSVSNTAHDEKDSDYETYYSGLYYDQEFSDAELRWLIDGILYSRNVPHEARKDLLEKLCNLGNAHFRKNLNLNKIRRLAADEPVNPELFENIDRVGRAIDSGKKISVVYNSMGTDFTLHPRWNSAHLLNPYAMVIRNGFYYLICNNDHHTTLTVYRMDRMTDVQIEEKLPVRPVRELDGFHEGWNLQEFMEHNANMAFGDPERITFDCAEKGVPIVIDAFGKGASFQAKKDGQYECTVRVPAFDMKLFALQHSEFVRVTSPAELADEIRGELQAALDKYSEESSNGNKAAGSGGTAAERVQYYEAKLDRALKALDAFEQVLPEVEELDRYYASPEWKEDFAADEAGQLPKDLKRGVLSEDGIYNLLERVREITGGPR</sequence>
<gene>
    <name evidence="1" type="ORF">SAMN06297397_1625</name>
</gene>
<evidence type="ECO:0000313" key="2">
    <source>
        <dbReference type="Proteomes" id="UP000192328"/>
    </source>
</evidence>
<dbReference type="Proteomes" id="UP000192328">
    <property type="component" value="Unassembled WGS sequence"/>
</dbReference>
<keyword evidence="1" id="KW-0238">DNA-binding</keyword>
<reference evidence="1" key="1">
    <citation type="submission" date="2017-04" db="EMBL/GenBank/DDBJ databases">
        <authorList>
            <person name="Varghese N."/>
            <person name="Submissions S."/>
        </authorList>
    </citation>
    <scope>NUCLEOTIDE SEQUENCE</scope>
    <source>
        <strain evidence="1">WTE2008</strain>
    </source>
</reference>
<dbReference type="EMBL" id="FWXZ01000002">
    <property type="protein sequence ID" value="SMC59426.1"/>
    <property type="molecule type" value="Genomic_DNA"/>
</dbReference>
<keyword evidence="2" id="KW-1185">Reference proteome</keyword>
<evidence type="ECO:0000313" key="1">
    <source>
        <dbReference type="EMBL" id="SMC59426.1"/>
    </source>
</evidence>
<comment type="caution">
    <text evidence="1">The sequence shown here is derived from an EMBL/GenBank/DDBJ whole genome shotgun (WGS) entry which is preliminary data.</text>
</comment>
<organism evidence="1 2">
    <name type="scientific">Aristaeella lactis</name>
    <dbReference type="NCBI Taxonomy" id="3046383"/>
    <lineage>
        <taxon>Bacteria</taxon>
        <taxon>Bacillati</taxon>
        <taxon>Bacillota</taxon>
        <taxon>Clostridia</taxon>
        <taxon>Eubacteriales</taxon>
        <taxon>Aristaeellaceae</taxon>
        <taxon>Aristaeella</taxon>
    </lineage>
</organism>
<protein>
    <submittedName>
        <fullName evidence="1">Predicted DNA-binding transcriptional regulator YafY, contains an HTH and WYL domains</fullName>
    </submittedName>
</protein>
<proteinExistence type="predicted"/>
<name>A0AC61PLC2_9FIRM</name>
<accession>A0AC61PLC2</accession>